<keyword evidence="2" id="KW-0460">Magnesium</keyword>
<feature type="binding site" evidence="2">
    <location>
        <position position="72"/>
    </location>
    <ligand>
        <name>substrate</name>
    </ligand>
</feature>
<dbReference type="GO" id="GO:0045547">
    <property type="term" value="F:ditrans,polycis-polyprenyl diphosphate synthase [(2E,6E)-farnesyl diphosphate specific] activity"/>
    <property type="evidence" value="ECO:0007669"/>
    <property type="project" value="TreeGrafter"/>
</dbReference>
<keyword evidence="4" id="KW-1185">Reference proteome</keyword>
<feature type="binding site" evidence="2">
    <location>
        <begin position="22"/>
        <end position="25"/>
    </location>
    <ligand>
        <name>substrate</name>
    </ligand>
</feature>
<comment type="similarity">
    <text evidence="2">Belongs to the UPP synthase family.</text>
</comment>
<feature type="binding site" evidence="2">
    <location>
        <begin position="66"/>
        <end position="68"/>
    </location>
    <ligand>
        <name>substrate</name>
    </ligand>
</feature>
<feature type="binding site" evidence="2">
    <location>
        <position position="38"/>
    </location>
    <ligand>
        <name>substrate</name>
    </ligand>
</feature>
<dbReference type="EMBL" id="BKAG01000018">
    <property type="protein sequence ID" value="GEP43481.1"/>
    <property type="molecule type" value="Genomic_DNA"/>
</dbReference>
<dbReference type="OrthoDB" id="4191603at2"/>
<dbReference type="InterPro" id="IPR001441">
    <property type="entry name" value="UPP_synth-like"/>
</dbReference>
<sequence length="242" mass="27870">MPASATDDLKNIPRHIAIIMDGNGRWAKERSLPRTEGHRRGADSVRIITEACGELGVEYLTLYAFSSENWKRPKREVEALMKLLEQFLRSKTPEMMEQNVRLQAIGRLHDLPQSCQQQLHRSIEQTSQNTGLTLILALSYGGREEIIDGVKSLIDSVEKGHLDKGMIDTEVFSKHLYTRYYPDPDLLIRTSGEMRLSNFLLWQLSYTEFYITDTLWPDFGKPDLVKAIRSYENRHRRFGGVA</sequence>
<comment type="cofactor">
    <cofactor evidence="2">
        <name>Mg(2+)</name>
        <dbReference type="ChEBI" id="CHEBI:18420"/>
    </cofactor>
    <text evidence="2">Binds 2 magnesium ions per subunit.</text>
</comment>
<evidence type="ECO:0000313" key="3">
    <source>
        <dbReference type="EMBL" id="GEP43481.1"/>
    </source>
</evidence>
<evidence type="ECO:0000313" key="4">
    <source>
        <dbReference type="Proteomes" id="UP000321577"/>
    </source>
</evidence>
<reference evidence="3 4" key="1">
    <citation type="submission" date="2019-07" db="EMBL/GenBank/DDBJ databases">
        <title>Whole genome shotgun sequence of Brevifollis gellanilyticus NBRC 108608.</title>
        <authorList>
            <person name="Hosoyama A."/>
            <person name="Uohara A."/>
            <person name="Ohji S."/>
            <person name="Ichikawa N."/>
        </authorList>
    </citation>
    <scope>NUCLEOTIDE SEQUENCE [LARGE SCALE GENOMIC DNA]</scope>
    <source>
        <strain evidence="3 4">NBRC 108608</strain>
    </source>
</reference>
<dbReference type="Pfam" id="PF01255">
    <property type="entry name" value="Prenyltransf"/>
    <property type="match status" value="1"/>
</dbReference>
<dbReference type="HAMAP" id="MF_01139">
    <property type="entry name" value="ISPT"/>
    <property type="match status" value="1"/>
</dbReference>
<feature type="binding site" evidence="2">
    <location>
        <begin position="195"/>
        <end position="197"/>
    </location>
    <ligand>
        <name>substrate</name>
    </ligand>
</feature>
<comment type="function">
    <text evidence="2">Catalyzes the condensation of isopentenyl diphosphate (IPP) with allylic pyrophosphates generating different type of terpenoids.</text>
</comment>
<organism evidence="3 4">
    <name type="scientific">Brevifollis gellanilyticus</name>
    <dbReference type="NCBI Taxonomy" id="748831"/>
    <lineage>
        <taxon>Bacteria</taxon>
        <taxon>Pseudomonadati</taxon>
        <taxon>Verrucomicrobiota</taxon>
        <taxon>Verrucomicrobiia</taxon>
        <taxon>Verrucomicrobiales</taxon>
        <taxon>Verrucomicrobiaceae</taxon>
    </lineage>
</organism>
<feature type="binding site" evidence="2">
    <location>
        <position position="21"/>
    </location>
    <ligand>
        <name>Mg(2+)</name>
        <dbReference type="ChEBI" id="CHEBI:18420"/>
    </ligand>
</feature>
<feature type="binding site" evidence="2">
    <location>
        <position position="70"/>
    </location>
    <ligand>
        <name>substrate</name>
    </ligand>
</feature>
<dbReference type="PROSITE" id="PS01066">
    <property type="entry name" value="UPP_SYNTHASE"/>
    <property type="match status" value="1"/>
</dbReference>
<evidence type="ECO:0000256" key="2">
    <source>
        <dbReference type="HAMAP-Rule" id="MF_01139"/>
    </source>
</evidence>
<feature type="binding site" evidence="2">
    <location>
        <position position="208"/>
    </location>
    <ligand>
        <name>Mg(2+)</name>
        <dbReference type="ChEBI" id="CHEBI:18420"/>
    </ligand>
</feature>
<evidence type="ECO:0000256" key="1">
    <source>
        <dbReference type="ARBA" id="ARBA00022679"/>
    </source>
</evidence>
<proteinExistence type="inferred from homology"/>
<dbReference type="Proteomes" id="UP000321577">
    <property type="component" value="Unassembled WGS sequence"/>
</dbReference>
<feature type="binding site" evidence="2">
    <location>
        <position position="26"/>
    </location>
    <ligand>
        <name>substrate</name>
    </ligand>
</feature>
<keyword evidence="1 2" id="KW-0808">Transferase</keyword>
<dbReference type="GO" id="GO:0016094">
    <property type="term" value="P:polyprenol biosynthetic process"/>
    <property type="evidence" value="ECO:0007669"/>
    <property type="project" value="TreeGrafter"/>
</dbReference>
<dbReference type="NCBIfam" id="NF011405">
    <property type="entry name" value="PRK14830.1"/>
    <property type="match status" value="1"/>
</dbReference>
<dbReference type="FunFam" id="3.40.1180.10:FF:000001">
    <property type="entry name" value="(2E,6E)-farnesyl-diphosphate-specific ditrans,polycis-undecaprenyl-diphosphate synthase"/>
    <property type="match status" value="1"/>
</dbReference>
<feature type="active site" description="Proton acceptor" evidence="2">
    <location>
        <position position="69"/>
    </location>
</feature>
<gene>
    <name evidence="3" type="primary">uppS</name>
    <name evidence="3" type="ORF">BGE01nite_27720</name>
</gene>
<comment type="caution">
    <text evidence="3">The sequence shown here is derived from an EMBL/GenBank/DDBJ whole genome shotgun (WGS) entry which is preliminary data.</text>
</comment>
<dbReference type="PANTHER" id="PTHR10291:SF0">
    <property type="entry name" value="DEHYDRODOLICHYL DIPHOSPHATE SYNTHASE 2"/>
    <property type="match status" value="1"/>
</dbReference>
<protein>
    <recommendedName>
        <fullName evidence="2">Isoprenyl transferase</fullName>
        <ecNumber evidence="2">2.5.1.-</ecNumber>
    </recommendedName>
</protein>
<dbReference type="NCBIfam" id="TIGR00055">
    <property type="entry name" value="uppS"/>
    <property type="match status" value="1"/>
</dbReference>
<dbReference type="GO" id="GO:0000287">
    <property type="term" value="F:magnesium ion binding"/>
    <property type="evidence" value="ECO:0007669"/>
    <property type="project" value="UniProtKB-UniRule"/>
</dbReference>
<feature type="binding site" evidence="2">
    <location>
        <position position="189"/>
    </location>
    <ligand>
        <name>substrate</name>
    </ligand>
</feature>
<dbReference type="RefSeq" id="WP_146851059.1">
    <property type="nucleotide sequence ID" value="NZ_BKAG01000018.1"/>
</dbReference>
<dbReference type="SUPFAM" id="SSF64005">
    <property type="entry name" value="Undecaprenyl diphosphate synthase"/>
    <property type="match status" value="1"/>
</dbReference>
<dbReference type="Gene3D" id="3.40.1180.10">
    <property type="entry name" value="Decaprenyl diphosphate synthase-like"/>
    <property type="match status" value="1"/>
</dbReference>
<dbReference type="EC" id="2.5.1.-" evidence="2"/>
<dbReference type="InterPro" id="IPR036424">
    <property type="entry name" value="UPP_synth-like_sf"/>
</dbReference>
<feature type="binding site" evidence="2">
    <location>
        <position position="34"/>
    </location>
    <ligand>
        <name>substrate</name>
    </ligand>
</feature>
<accession>A0A512MAW7</accession>
<dbReference type="CDD" id="cd00475">
    <property type="entry name" value="Cis_IPPS"/>
    <property type="match status" value="1"/>
</dbReference>
<dbReference type="PANTHER" id="PTHR10291">
    <property type="entry name" value="DEHYDRODOLICHYL DIPHOSPHATE SYNTHASE FAMILY MEMBER"/>
    <property type="match status" value="1"/>
</dbReference>
<name>A0A512MAW7_9BACT</name>
<dbReference type="InterPro" id="IPR018520">
    <property type="entry name" value="UPP_synth-like_CS"/>
</dbReference>
<keyword evidence="2" id="KW-0479">Metal-binding</keyword>
<dbReference type="AlphaFoldDB" id="A0A512MAW7"/>
<feature type="active site" evidence="2">
    <location>
        <position position="21"/>
    </location>
</feature>
<comment type="subunit">
    <text evidence="2">Homodimer.</text>
</comment>